<feature type="transmembrane region" description="Helical" evidence="9">
    <location>
        <begin position="574"/>
        <end position="597"/>
    </location>
</feature>
<feature type="transmembrane region" description="Helical" evidence="9">
    <location>
        <begin position="763"/>
        <end position="786"/>
    </location>
</feature>
<comment type="subcellular location">
    <subcellularLocation>
        <location evidence="1">Membrane</location>
        <topology evidence="1">Multi-pass membrane protein</topology>
    </subcellularLocation>
</comment>
<keyword evidence="10" id="KW-0175">Coiled coil</keyword>
<dbReference type="FunCoup" id="G7E5Y2">
    <property type="interactions" value="137"/>
</dbReference>
<evidence type="ECO:0000256" key="5">
    <source>
        <dbReference type="ARBA" id="ARBA00022781"/>
    </source>
</evidence>
<feature type="transmembrane region" description="Helical" evidence="9">
    <location>
        <begin position="468"/>
        <end position="494"/>
    </location>
</feature>
<gene>
    <name evidence="12" type="primary">Mo04925</name>
    <name evidence="12" type="ORF">E5Q_04925</name>
</gene>
<evidence type="ECO:0000256" key="1">
    <source>
        <dbReference type="ARBA" id="ARBA00004141"/>
    </source>
</evidence>
<dbReference type="GO" id="GO:0000220">
    <property type="term" value="C:vacuolar proton-transporting V-type ATPase, V0 domain"/>
    <property type="evidence" value="ECO:0007669"/>
    <property type="project" value="InterPro"/>
</dbReference>
<feature type="transmembrane region" description="Helical" evidence="9">
    <location>
        <begin position="635"/>
        <end position="654"/>
    </location>
</feature>
<evidence type="ECO:0000313" key="12">
    <source>
        <dbReference type="EMBL" id="GAA98242.1"/>
    </source>
</evidence>
<keyword evidence="13" id="KW-1185">Reference proteome</keyword>
<keyword evidence="7 9" id="KW-0406">Ion transport</keyword>
<dbReference type="GO" id="GO:0051117">
    <property type="term" value="F:ATPase binding"/>
    <property type="evidence" value="ECO:0007669"/>
    <property type="project" value="TreeGrafter"/>
</dbReference>
<comment type="function">
    <text evidence="9">Essential component of the vacuolar proton pump (V-ATPase), a multimeric enzyme that catalyzes the translocation of protons across the membranes. Required for assembly and activity of the V-ATPase.</text>
</comment>
<dbReference type="OrthoDB" id="10264220at2759"/>
<feature type="transmembrane region" description="Helical" evidence="9">
    <location>
        <begin position="414"/>
        <end position="447"/>
    </location>
</feature>
<comment type="caution">
    <text evidence="12">The sequence shown here is derived from an EMBL/GenBank/DDBJ whole genome shotgun (WGS) entry which is preliminary data.</text>
</comment>
<evidence type="ECO:0000256" key="9">
    <source>
        <dbReference type="RuleBase" id="RU361189"/>
    </source>
</evidence>
<feature type="coiled-coil region" evidence="10">
    <location>
        <begin position="55"/>
        <end position="136"/>
    </location>
</feature>
<dbReference type="Pfam" id="PF01496">
    <property type="entry name" value="V_ATPase_I"/>
    <property type="match status" value="1"/>
</dbReference>
<dbReference type="EMBL" id="BABT02000150">
    <property type="protein sequence ID" value="GAA98242.1"/>
    <property type="molecule type" value="Genomic_DNA"/>
</dbReference>
<dbReference type="eggNOG" id="KOG2189">
    <property type="taxonomic scope" value="Eukaryota"/>
</dbReference>
<reference evidence="12 13" key="1">
    <citation type="journal article" date="2011" name="J. Gen. Appl. Microbiol.">
        <title>Draft genome sequencing of the enigmatic basidiomycete Mixia osmundae.</title>
        <authorList>
            <person name="Nishida H."/>
            <person name="Nagatsuka Y."/>
            <person name="Sugiyama J."/>
        </authorList>
    </citation>
    <scope>NUCLEOTIDE SEQUENCE [LARGE SCALE GENOMIC DNA]</scope>
    <source>
        <strain evidence="13">CBS 9802 / IAM 14324 / JCM 22182 / KY 12970</strain>
    </source>
</reference>
<dbReference type="InParanoid" id="G7E5Y2"/>
<keyword evidence="6 9" id="KW-1133">Transmembrane helix</keyword>
<evidence type="ECO:0000256" key="8">
    <source>
        <dbReference type="ARBA" id="ARBA00023136"/>
    </source>
</evidence>
<feature type="transmembrane region" description="Helical" evidence="9">
    <location>
        <begin position="543"/>
        <end position="562"/>
    </location>
</feature>
<evidence type="ECO:0000313" key="13">
    <source>
        <dbReference type="Proteomes" id="UP000009131"/>
    </source>
</evidence>
<name>G7E5Y2_MIXOS</name>
<dbReference type="STRING" id="764103.G7E5Y2"/>
<organism evidence="12 13">
    <name type="scientific">Mixia osmundae (strain CBS 9802 / IAM 14324 / JCM 22182 / KY 12970)</name>
    <dbReference type="NCBI Taxonomy" id="764103"/>
    <lineage>
        <taxon>Eukaryota</taxon>
        <taxon>Fungi</taxon>
        <taxon>Dikarya</taxon>
        <taxon>Basidiomycota</taxon>
        <taxon>Pucciniomycotina</taxon>
        <taxon>Mixiomycetes</taxon>
        <taxon>Mixiales</taxon>
        <taxon>Mixiaceae</taxon>
        <taxon>Mixia</taxon>
    </lineage>
</organism>
<keyword evidence="5 9" id="KW-0375">Hydrogen ion transport</keyword>
<dbReference type="GO" id="GO:0007035">
    <property type="term" value="P:vacuolar acidification"/>
    <property type="evidence" value="ECO:0007669"/>
    <property type="project" value="TreeGrafter"/>
</dbReference>
<dbReference type="OMA" id="FYLWFFL"/>
<evidence type="ECO:0000256" key="3">
    <source>
        <dbReference type="ARBA" id="ARBA00022448"/>
    </source>
</evidence>
<dbReference type="PANTHER" id="PTHR11629">
    <property type="entry name" value="VACUOLAR PROTON ATPASES"/>
    <property type="match status" value="1"/>
</dbReference>
<proteinExistence type="inferred from homology"/>
<reference evidence="12 13" key="2">
    <citation type="journal article" date="2012" name="Open Biol.">
        <title>Characteristics of nucleosomes and linker DNA regions on the genome of the basidiomycete Mixia osmundae revealed by mono- and dinucleosome mapping.</title>
        <authorList>
            <person name="Nishida H."/>
            <person name="Kondo S."/>
            <person name="Matsumoto T."/>
            <person name="Suzuki Y."/>
            <person name="Yoshikawa H."/>
            <person name="Taylor T.D."/>
            <person name="Sugiyama J."/>
        </authorList>
    </citation>
    <scope>NUCLEOTIDE SEQUENCE [LARGE SCALE GENOMIC DNA]</scope>
    <source>
        <strain evidence="13">CBS 9802 / IAM 14324 / JCM 22182 / KY 12970</strain>
    </source>
</reference>
<dbReference type="GO" id="GO:0046961">
    <property type="term" value="F:proton-transporting ATPase activity, rotational mechanism"/>
    <property type="evidence" value="ECO:0007669"/>
    <property type="project" value="InterPro"/>
</dbReference>
<dbReference type="PIRSF" id="PIRSF001293">
    <property type="entry name" value="ATP6V0A1"/>
    <property type="match status" value="1"/>
</dbReference>
<keyword evidence="3 9" id="KW-0813">Transport</keyword>
<accession>G7E5Y2</accession>
<feature type="region of interest" description="Disordered" evidence="11">
    <location>
        <begin position="674"/>
        <end position="699"/>
    </location>
</feature>
<evidence type="ECO:0000256" key="10">
    <source>
        <dbReference type="SAM" id="Coils"/>
    </source>
</evidence>
<dbReference type="RefSeq" id="XP_014569237.1">
    <property type="nucleotide sequence ID" value="XM_014713751.1"/>
</dbReference>
<evidence type="ECO:0000256" key="11">
    <source>
        <dbReference type="SAM" id="MobiDB-lite"/>
    </source>
</evidence>
<dbReference type="InterPro" id="IPR026028">
    <property type="entry name" value="V-type_ATPase_116kDa_su_euka"/>
</dbReference>
<dbReference type="InterPro" id="IPR002490">
    <property type="entry name" value="V-ATPase_116kDa_su"/>
</dbReference>
<dbReference type="AlphaFoldDB" id="G7E5Y2"/>
<dbReference type="Proteomes" id="UP000009131">
    <property type="component" value="Unassembled WGS sequence"/>
</dbReference>
<evidence type="ECO:0000256" key="6">
    <source>
        <dbReference type="ARBA" id="ARBA00022989"/>
    </source>
</evidence>
<dbReference type="HOGENOM" id="CLU_005230_0_2_1"/>
<keyword evidence="4 9" id="KW-0812">Transmembrane</keyword>
<keyword evidence="8 9" id="KW-0472">Membrane</keyword>
<dbReference type="PANTHER" id="PTHR11629:SF63">
    <property type="entry name" value="V-TYPE PROTON ATPASE SUBUNIT A"/>
    <property type="match status" value="1"/>
</dbReference>
<comment type="similarity">
    <text evidence="2 9">Belongs to the V-ATPase 116 kDa subunit family.</text>
</comment>
<protein>
    <recommendedName>
        <fullName evidence="9">V-type proton ATPase subunit a</fullName>
    </recommendedName>
</protein>
<evidence type="ECO:0000256" key="7">
    <source>
        <dbReference type="ARBA" id="ARBA00023065"/>
    </source>
</evidence>
<sequence length="828" mass="93463">MTSEYPSLLRSEEMSLVQLYIPSDVAHHTVQELGELGRVEFKDLNPDVNPFQRTYVSEIRRLDEMERRLRFLTAQIHESEIYIRPLTETMHLVQGRNSLQLVSELETILAERENRMSEMNESQETLQKRTMELEEARHVLRETAVFFSQAQSQTDDIRASFDEPSAPLLDHQMEQGDGDGYASVDLDFVAGTIERSRMATFERVLWRVLRGNLYMNFAEIQEPFSKPGKSGGKNDLRKNVFIIFGHGRELLDKIRKISESMGGTLYPVDSDSEKRNNALREVSSRLEDLSAVLHNTSATRKGELSKTAETISAWWQVVRKEKATYHTMNLFQYDRGRRTLIAEGWVPTRDIGNVQMALRRATTNAGSSVPPILHELRNAKNPPTFHRTNKVTEGFQAIIDAYGIADYQEINPGIFAVITFPFLFAVMFGDIGHGFIMAMSAAAMIFYEKKIGKGTGNEIFDTAYFGRYIILLMGLFAMYTGLIYNDIFSLSLVIGKSGWSFPAGESVTAESTGTVYPFGLDPAWHGADNALIFTNSLKMKMSIILGVIHMSFAICLQVPNFIHFGKRYLITAVWLPQILFMESIFGYLVLTVLYKWATDWSKASTKPPDLLNMLIYMFLSPGTVDPSEQLYAGQGFVQVVLILLALVCVPWMLLMKPYIMYKKHQAIKAQGYEHVSGPRNSEDDADAEDGNAGGEGGEEHEEEFQVGEIMIEQVIHTIEFCLGCISNTASYLRLWALSLAHAQLSEVLWTMTIKNSFSFEGPLGVFAVVFMFAAWFALSVAILVVMEGLSAFLHALRLHWVESNGKHYGGSGTQFMPLNFVEIEDEEI</sequence>
<evidence type="ECO:0000256" key="2">
    <source>
        <dbReference type="ARBA" id="ARBA00009904"/>
    </source>
</evidence>
<evidence type="ECO:0000256" key="4">
    <source>
        <dbReference type="ARBA" id="ARBA00022692"/>
    </source>
</evidence>
<dbReference type="GO" id="GO:0000329">
    <property type="term" value="C:fungal-type vacuole membrane"/>
    <property type="evidence" value="ECO:0007669"/>
    <property type="project" value="TreeGrafter"/>
</dbReference>